<evidence type="ECO:0000313" key="5">
    <source>
        <dbReference type="EMBL" id="MBM7642534.1"/>
    </source>
</evidence>
<dbReference type="SUPFAM" id="SSF46689">
    <property type="entry name" value="Homeodomain-like"/>
    <property type="match status" value="1"/>
</dbReference>
<dbReference type="InterPro" id="IPR018060">
    <property type="entry name" value="HTH_AraC"/>
</dbReference>
<dbReference type="RefSeq" id="WP_205009377.1">
    <property type="nucleotide sequence ID" value="NZ_JAFBEH010000013.1"/>
</dbReference>
<keyword evidence="3" id="KW-0804">Transcription</keyword>
<dbReference type="InterPro" id="IPR009057">
    <property type="entry name" value="Homeodomain-like_sf"/>
</dbReference>
<protein>
    <submittedName>
        <fullName evidence="5">AraC-like DNA-binding protein</fullName>
    </submittedName>
</protein>
<keyword evidence="6" id="KW-1185">Reference proteome</keyword>
<dbReference type="PROSITE" id="PS00041">
    <property type="entry name" value="HTH_ARAC_FAMILY_1"/>
    <property type="match status" value="1"/>
</dbReference>
<organism evidence="5 6">
    <name type="scientific">Streptococcus loxodontisalivarius</name>
    <dbReference type="NCBI Taxonomy" id="1349415"/>
    <lineage>
        <taxon>Bacteria</taxon>
        <taxon>Bacillati</taxon>
        <taxon>Bacillota</taxon>
        <taxon>Bacilli</taxon>
        <taxon>Lactobacillales</taxon>
        <taxon>Streptococcaceae</taxon>
        <taxon>Streptococcus</taxon>
    </lineage>
</organism>
<dbReference type="InterPro" id="IPR018062">
    <property type="entry name" value="HTH_AraC-typ_CS"/>
</dbReference>
<evidence type="ECO:0000313" key="6">
    <source>
        <dbReference type="Proteomes" id="UP000697472"/>
    </source>
</evidence>
<evidence type="ECO:0000259" key="4">
    <source>
        <dbReference type="PROSITE" id="PS01124"/>
    </source>
</evidence>
<dbReference type="PRINTS" id="PR00032">
    <property type="entry name" value="HTHARAC"/>
</dbReference>
<gene>
    <name evidence="5" type="ORF">JOC28_000831</name>
</gene>
<dbReference type="PANTHER" id="PTHR43280:SF10">
    <property type="entry name" value="REGULATORY PROTEIN POCR"/>
    <property type="match status" value="1"/>
</dbReference>
<sequence>MFQKISNCVTYGCQLSLKKQSHHQKHLYLLEILSPVTCRFNQGNLSLNAFDILLGQAFEEFTFSSIDQSPILIRQYDLEFDIPGQLTEYTVGDNAIIHDLMNAENPGQAYVLFTNLDAGLCHAYLDAMEILEEQSDDYSHFQSQKVSGLLFTELLREHEAKISKTQSNFPDREVRYATRDTQAGVIMKYVREHIYDISLKEAAAHFAYQPNYFSRLCQNLYGTTFNELKTHIKLEIAKEQLSMTTKGLEEISQELGYKAVSNFHRNFKAQVGMTPREYRQEHTKLL</sequence>
<dbReference type="EMBL" id="JAFBEH010000013">
    <property type="protein sequence ID" value="MBM7642534.1"/>
    <property type="molecule type" value="Genomic_DNA"/>
</dbReference>
<proteinExistence type="predicted"/>
<comment type="caution">
    <text evidence="5">The sequence shown here is derived from an EMBL/GenBank/DDBJ whole genome shotgun (WGS) entry which is preliminary data.</text>
</comment>
<evidence type="ECO:0000256" key="1">
    <source>
        <dbReference type="ARBA" id="ARBA00023015"/>
    </source>
</evidence>
<evidence type="ECO:0000256" key="3">
    <source>
        <dbReference type="ARBA" id="ARBA00023163"/>
    </source>
</evidence>
<keyword evidence="2" id="KW-0238">DNA-binding</keyword>
<name>A0ABS2PR64_9STRE</name>
<keyword evidence="1" id="KW-0805">Transcription regulation</keyword>
<dbReference type="SMART" id="SM00342">
    <property type="entry name" value="HTH_ARAC"/>
    <property type="match status" value="1"/>
</dbReference>
<dbReference type="PROSITE" id="PS01124">
    <property type="entry name" value="HTH_ARAC_FAMILY_2"/>
    <property type="match status" value="1"/>
</dbReference>
<evidence type="ECO:0000256" key="2">
    <source>
        <dbReference type="ARBA" id="ARBA00023125"/>
    </source>
</evidence>
<feature type="domain" description="HTH araC/xylS-type" evidence="4">
    <location>
        <begin position="184"/>
        <end position="281"/>
    </location>
</feature>
<dbReference type="Pfam" id="PF12833">
    <property type="entry name" value="HTH_18"/>
    <property type="match status" value="1"/>
</dbReference>
<dbReference type="PANTHER" id="PTHR43280">
    <property type="entry name" value="ARAC-FAMILY TRANSCRIPTIONAL REGULATOR"/>
    <property type="match status" value="1"/>
</dbReference>
<reference evidence="5 6" key="1">
    <citation type="submission" date="2021-01" db="EMBL/GenBank/DDBJ databases">
        <title>Genomic Encyclopedia of Type Strains, Phase IV (KMG-IV): sequencing the most valuable type-strain genomes for metagenomic binning, comparative biology and taxonomic classification.</title>
        <authorList>
            <person name="Goeker M."/>
        </authorList>
    </citation>
    <scope>NUCLEOTIDE SEQUENCE [LARGE SCALE GENOMIC DNA]</scope>
    <source>
        <strain evidence="5 6">DSM 27382</strain>
    </source>
</reference>
<dbReference type="Gene3D" id="1.10.10.60">
    <property type="entry name" value="Homeodomain-like"/>
    <property type="match status" value="2"/>
</dbReference>
<accession>A0ABS2PR64</accession>
<dbReference type="Proteomes" id="UP000697472">
    <property type="component" value="Unassembled WGS sequence"/>
</dbReference>
<dbReference type="InterPro" id="IPR020449">
    <property type="entry name" value="Tscrpt_reg_AraC-type_HTH"/>
</dbReference>